<keyword evidence="2" id="KW-1185">Reference proteome</keyword>
<dbReference type="EMBL" id="FXYD01000007">
    <property type="protein sequence ID" value="SMX45340.1"/>
    <property type="molecule type" value="Genomic_DNA"/>
</dbReference>
<reference evidence="2" key="1">
    <citation type="submission" date="2017-05" db="EMBL/GenBank/DDBJ databases">
        <authorList>
            <person name="Rodrigo-Torres L."/>
            <person name="Arahal R. D."/>
            <person name="Lucena T."/>
        </authorList>
    </citation>
    <scope>NUCLEOTIDE SEQUENCE [LARGE SCALE GENOMIC DNA]</scope>
    <source>
        <strain evidence="2">CECT 8868</strain>
    </source>
</reference>
<protein>
    <submittedName>
        <fullName evidence="1">Uncharacterized protein</fullName>
    </submittedName>
</protein>
<dbReference type="Proteomes" id="UP000203464">
    <property type="component" value="Unassembled WGS sequence"/>
</dbReference>
<proteinExistence type="predicted"/>
<gene>
    <name evidence="1" type="ORF">OCA8868_03290</name>
</gene>
<dbReference type="AlphaFoldDB" id="A0A238KRR4"/>
<name>A0A238KRR4_9RHOB</name>
<evidence type="ECO:0000313" key="1">
    <source>
        <dbReference type="EMBL" id="SMX45340.1"/>
    </source>
</evidence>
<evidence type="ECO:0000313" key="2">
    <source>
        <dbReference type="Proteomes" id="UP000203464"/>
    </source>
</evidence>
<accession>A0A238KRR4</accession>
<organism evidence="1 2">
    <name type="scientific">Octadecabacter ascidiaceicola</name>
    <dbReference type="NCBI Taxonomy" id="1655543"/>
    <lineage>
        <taxon>Bacteria</taxon>
        <taxon>Pseudomonadati</taxon>
        <taxon>Pseudomonadota</taxon>
        <taxon>Alphaproteobacteria</taxon>
        <taxon>Rhodobacterales</taxon>
        <taxon>Roseobacteraceae</taxon>
        <taxon>Octadecabacter</taxon>
    </lineage>
</organism>
<sequence length="128" mass="14768">MFLFADYEFDLNQRLFLLGEILVNGFRQKLENWLQCWCDLYNRVFRKLAVLNGQYLLTYYESLSSGQKVVKQICSPISAPFESGSTFDLAQKVALDTKGMRAEIVDQARSIFQDLRHTSLTRPGSTNE</sequence>